<accession>A0A894KDP1</accession>
<keyword evidence="5 6" id="KW-0696">RNA-directed RNA polymerase</keyword>
<dbReference type="InterPro" id="IPR001795">
    <property type="entry name" value="RNA-dir_pol_luteovirus"/>
</dbReference>
<proteinExistence type="predicted"/>
<dbReference type="GO" id="GO:0003968">
    <property type="term" value="F:RNA-directed RNA polymerase activity"/>
    <property type="evidence" value="ECO:0007669"/>
    <property type="project" value="UniProtKB-KW"/>
</dbReference>
<evidence type="ECO:0000256" key="5">
    <source>
        <dbReference type="RuleBase" id="RU364050"/>
    </source>
</evidence>
<dbReference type="GO" id="GO:0000166">
    <property type="term" value="F:nucleotide binding"/>
    <property type="evidence" value="ECO:0007669"/>
    <property type="project" value="UniProtKB-KW"/>
</dbReference>
<evidence type="ECO:0000256" key="2">
    <source>
        <dbReference type="ARBA" id="ARBA00022695"/>
    </source>
</evidence>
<organism evidence="6">
    <name type="scientific">Tzifr virus</name>
    <dbReference type="NCBI Taxonomy" id="2800945"/>
    <lineage>
        <taxon>Viruses</taxon>
        <taxon>Riboviria</taxon>
    </lineage>
</organism>
<comment type="catalytic activity">
    <reaction evidence="4 5">
        <text>RNA(n) + a ribonucleoside 5'-triphosphate = RNA(n+1) + diphosphate</text>
        <dbReference type="Rhea" id="RHEA:21248"/>
        <dbReference type="Rhea" id="RHEA-COMP:14527"/>
        <dbReference type="Rhea" id="RHEA-COMP:17342"/>
        <dbReference type="ChEBI" id="CHEBI:33019"/>
        <dbReference type="ChEBI" id="CHEBI:61557"/>
        <dbReference type="ChEBI" id="CHEBI:140395"/>
        <dbReference type="EC" id="2.7.7.48"/>
    </reaction>
</comment>
<keyword evidence="5" id="KW-0693">Viral RNA replication</keyword>
<dbReference type="GO" id="GO:0003723">
    <property type="term" value="F:RNA binding"/>
    <property type="evidence" value="ECO:0007669"/>
    <property type="project" value="InterPro"/>
</dbReference>
<reference evidence="6" key="1">
    <citation type="journal article" date="2020" name="bioRxiv">
        <title>Single mosquito metatranscriptomics identifies vectors, emerging pathogens and reservoirs in one assay.</title>
        <authorList>
            <person name="Batson J."/>
            <person name="Dudas G."/>
            <person name="Haas-Stapleton E."/>
            <person name="Kistler A.L."/>
            <person name="Li L.M."/>
            <person name="Logan P."/>
            <person name="Ratnasiri K."/>
            <person name="Retallack H."/>
        </authorList>
    </citation>
    <scope>NUCLEOTIDE SEQUENCE</scope>
    <source>
        <strain evidence="6">CMS001_050_ALCO</strain>
    </source>
</reference>
<keyword evidence="3 5" id="KW-0547">Nucleotide-binding</keyword>
<dbReference type="EMBL" id="MW434961">
    <property type="protein sequence ID" value="QRW42109.1"/>
    <property type="molecule type" value="Genomic_RNA"/>
</dbReference>
<name>A0A894KDP1_9VIRU</name>
<dbReference type="EC" id="2.7.7.48" evidence="5"/>
<keyword evidence="1 5" id="KW-0808">Transferase</keyword>
<protein>
    <recommendedName>
        <fullName evidence="5">RNA-directed RNA polymerase</fullName>
        <ecNumber evidence="5">2.7.7.48</ecNumber>
    </recommendedName>
</protein>
<keyword evidence="2 5" id="KW-0548">Nucleotidyltransferase</keyword>
<dbReference type="GO" id="GO:0006351">
    <property type="term" value="P:DNA-templated transcription"/>
    <property type="evidence" value="ECO:0007669"/>
    <property type="project" value="InterPro"/>
</dbReference>
<evidence type="ECO:0000256" key="4">
    <source>
        <dbReference type="ARBA" id="ARBA00048744"/>
    </source>
</evidence>
<evidence type="ECO:0000313" key="6">
    <source>
        <dbReference type="EMBL" id="QRW42109.1"/>
    </source>
</evidence>
<sequence length="1018" mass="114698">MLRWTEPPPARAPNPDLTKIEVDQKYQRQFVIHDGTMYCRTCVRITTSPKEPNLVRTIPGSLTSPYIPTRFFHPHLCTLATMKTVQQLYEGRHIPYDLFSSWFSINGGDYQMGNSPQCMALWKEFTHYHYRPQPPPHIDEVIVSRPRGFLTVRCQRHNGYSIRIFWKEVRSEADYEWLDSVWKWSSDADKAKTTLSAGQLMKHISRVAWAREKVEGVWGYLSASLANVTVTALLIHILGNVEAWRNFELLAKHRYCCLDPLSYQDLFKALSVAIRRTSHHPDGTPATLSEITSMAGWELAIGRSKNKTDWQDERRKRTEVTLHLGDPLIPGKNAVTNLAYLDEMRTALRRLMGQLVSRPVSNPSWLDYVMNRQSWLSSGSTGGQRVVLGDGSSIRANKHTYFETIRTSEMLSWLDSRPEIRATASEKFEMGKARAIYGTGVIDYSIHSYVLDGIEANLSRVDGIEYGLRGKAALATMVRRTAVVTRGKPECTNVDYADFNYQHTLQAQAIIYDELARSLELAGWHHDKIRAAFWCRDSLLKQYVKFPELRSGYLPTTQGMFSGFRGTNFLNTLANVAYFKVAQAHACRLFSLVPQRLFHSHLGDDVFIANESRAWAVALFNCMGASGLVFQPSKQMFEVSKGEFLRVVYTAEGCQGYLARKVATFIMKPIQNTDVVTPAERAVALNDQVGALVRRGLEVRASALLWDATIPYAASSKLAKGVLCVPRTVLLRHHLDNGLDLGHPFTAAERGEAIPLLPNMRLESKLMAESLPHYMTDDWIRVVSRRFGQAFDAEKLREVVHGVNMTDSLRQEDRTACLRKYEKEMRLYLSGIKSKGVVRSQAEFKRLLDGPRAGKMFVRQLEELASNEIAKNARTERSTLSCIMACIGQSAFKSLSTTKIATKSGTVEALLLCLSQAPDSDNKDRACQAVASIQGACGPEILATIVEGVGAGAGKYNAEFHPDVLSWIQSEAMELSIWNAVRRKVTSEAEFRNLVESDFDDHVRSARDHGLLKSISRY</sequence>
<evidence type="ECO:0000256" key="3">
    <source>
        <dbReference type="ARBA" id="ARBA00022741"/>
    </source>
</evidence>
<dbReference type="SUPFAM" id="SSF56672">
    <property type="entry name" value="DNA/RNA polymerases"/>
    <property type="match status" value="1"/>
</dbReference>
<dbReference type="Pfam" id="PF02123">
    <property type="entry name" value="RdRP_4"/>
    <property type="match status" value="1"/>
</dbReference>
<evidence type="ECO:0000256" key="1">
    <source>
        <dbReference type="ARBA" id="ARBA00022679"/>
    </source>
</evidence>
<dbReference type="InterPro" id="IPR043502">
    <property type="entry name" value="DNA/RNA_pol_sf"/>
</dbReference>